<comment type="caution">
    <text evidence="12">The sequence shown here is derived from an EMBL/GenBank/DDBJ whole genome shotgun (WGS) entry which is preliminary data.</text>
</comment>
<evidence type="ECO:0000256" key="1">
    <source>
        <dbReference type="ARBA" id="ARBA00004141"/>
    </source>
</evidence>
<evidence type="ECO:0000256" key="10">
    <source>
        <dbReference type="SAM" id="Phobius"/>
    </source>
</evidence>
<keyword evidence="6" id="KW-0560">Oxidoreductase</keyword>
<gene>
    <name evidence="12" type="ORF">ACFQB0_05285</name>
</gene>
<dbReference type="InterPro" id="IPR041714">
    <property type="entry name" value="VKOR_Actinobacteria"/>
</dbReference>
<dbReference type="Pfam" id="PF07884">
    <property type="entry name" value="VKOR"/>
    <property type="match status" value="1"/>
</dbReference>
<dbReference type="EMBL" id="JBHSTP010000001">
    <property type="protein sequence ID" value="MFC6355518.1"/>
    <property type="molecule type" value="Genomic_DNA"/>
</dbReference>
<organism evidence="12 13">
    <name type="scientific">Luethyella okanaganae</name>
    <dbReference type="NCBI Taxonomy" id="69372"/>
    <lineage>
        <taxon>Bacteria</taxon>
        <taxon>Bacillati</taxon>
        <taxon>Actinomycetota</taxon>
        <taxon>Actinomycetes</taxon>
        <taxon>Micrococcales</taxon>
        <taxon>Microbacteriaceae</taxon>
        <taxon>Luethyella</taxon>
    </lineage>
</organism>
<keyword evidence="7 10" id="KW-0472">Membrane</keyword>
<dbReference type="RefSeq" id="WP_386728467.1">
    <property type="nucleotide sequence ID" value="NZ_JBHSTP010000001.1"/>
</dbReference>
<evidence type="ECO:0000256" key="9">
    <source>
        <dbReference type="ARBA" id="ARBA00023284"/>
    </source>
</evidence>
<evidence type="ECO:0000313" key="12">
    <source>
        <dbReference type="EMBL" id="MFC6355518.1"/>
    </source>
</evidence>
<evidence type="ECO:0000259" key="11">
    <source>
        <dbReference type="SMART" id="SM00756"/>
    </source>
</evidence>
<proteinExistence type="inferred from homology"/>
<protein>
    <submittedName>
        <fullName evidence="12">Vitamin K epoxide reductase family protein</fullName>
    </submittedName>
</protein>
<feature type="transmembrane region" description="Helical" evidence="10">
    <location>
        <begin position="70"/>
        <end position="92"/>
    </location>
</feature>
<evidence type="ECO:0000256" key="8">
    <source>
        <dbReference type="ARBA" id="ARBA00023157"/>
    </source>
</evidence>
<name>A0ABW1VCQ8_9MICO</name>
<comment type="subcellular location">
    <subcellularLocation>
        <location evidence="1">Membrane</location>
        <topology evidence="1">Multi-pass membrane protein</topology>
    </subcellularLocation>
</comment>
<evidence type="ECO:0000256" key="3">
    <source>
        <dbReference type="ARBA" id="ARBA00022692"/>
    </source>
</evidence>
<keyword evidence="5 10" id="KW-1133">Transmembrane helix</keyword>
<reference evidence="13" key="1">
    <citation type="journal article" date="2019" name="Int. J. Syst. Evol. Microbiol.">
        <title>The Global Catalogue of Microorganisms (GCM) 10K type strain sequencing project: providing services to taxonomists for standard genome sequencing and annotation.</title>
        <authorList>
            <consortium name="The Broad Institute Genomics Platform"/>
            <consortium name="The Broad Institute Genome Sequencing Center for Infectious Disease"/>
            <person name="Wu L."/>
            <person name="Ma J."/>
        </authorList>
    </citation>
    <scope>NUCLEOTIDE SEQUENCE [LARGE SCALE GENOMIC DNA]</scope>
    <source>
        <strain evidence="13">CCUG 43304</strain>
    </source>
</reference>
<feature type="transmembrane region" description="Helical" evidence="10">
    <location>
        <begin position="170"/>
        <end position="191"/>
    </location>
</feature>
<keyword evidence="13" id="KW-1185">Reference proteome</keyword>
<feature type="transmembrane region" description="Helical" evidence="10">
    <location>
        <begin position="125"/>
        <end position="149"/>
    </location>
</feature>
<dbReference type="Gene3D" id="1.20.1440.130">
    <property type="entry name" value="VKOR domain"/>
    <property type="match status" value="1"/>
</dbReference>
<comment type="similarity">
    <text evidence="2">Belongs to the VKOR family.</text>
</comment>
<keyword evidence="9" id="KW-0676">Redox-active center</keyword>
<dbReference type="InterPro" id="IPR012932">
    <property type="entry name" value="VKOR"/>
</dbReference>
<dbReference type="Proteomes" id="UP001596306">
    <property type="component" value="Unassembled WGS sequence"/>
</dbReference>
<evidence type="ECO:0000256" key="6">
    <source>
        <dbReference type="ARBA" id="ARBA00023002"/>
    </source>
</evidence>
<keyword evidence="8" id="KW-1015">Disulfide bond</keyword>
<evidence type="ECO:0000256" key="5">
    <source>
        <dbReference type="ARBA" id="ARBA00022989"/>
    </source>
</evidence>
<keyword evidence="4" id="KW-0874">Quinone</keyword>
<evidence type="ECO:0000256" key="4">
    <source>
        <dbReference type="ARBA" id="ARBA00022719"/>
    </source>
</evidence>
<dbReference type="SMART" id="SM00756">
    <property type="entry name" value="VKc"/>
    <property type="match status" value="1"/>
</dbReference>
<evidence type="ECO:0000313" key="13">
    <source>
        <dbReference type="Proteomes" id="UP001596306"/>
    </source>
</evidence>
<dbReference type="InterPro" id="IPR038354">
    <property type="entry name" value="VKOR_sf"/>
</dbReference>
<feature type="transmembrane region" description="Helical" evidence="10">
    <location>
        <begin position="99"/>
        <end position="119"/>
    </location>
</feature>
<accession>A0ABW1VCQ8</accession>
<evidence type="ECO:0000256" key="2">
    <source>
        <dbReference type="ARBA" id="ARBA00006214"/>
    </source>
</evidence>
<feature type="domain" description="Vitamin K epoxide reductase" evidence="11">
    <location>
        <begin position="10"/>
        <end position="151"/>
    </location>
</feature>
<keyword evidence="3 10" id="KW-0812">Transmembrane</keyword>
<sequence length="199" mass="21707">MSESSPAKRPLLLGISVVVLGAIGLYAAFALTIEKFHLLENPAAQLSCDFSLLVQCGANLNSWQGSLFGFSNPIIGLVAWPVVITVGVALLAGARFARWFWLTFNVGVAAALVFVVWLISQSIFVLATLCPWCMVTWSMVIPLFWIVTIGNLKDGRIPASESVRGFAEKAYSWIPLIVLFSYLVVAVIAQLRLDVLSYL</sequence>
<feature type="transmembrane region" description="Helical" evidence="10">
    <location>
        <begin position="12"/>
        <end position="33"/>
    </location>
</feature>
<dbReference type="CDD" id="cd12922">
    <property type="entry name" value="VKOR_5"/>
    <property type="match status" value="1"/>
</dbReference>
<evidence type="ECO:0000256" key="7">
    <source>
        <dbReference type="ARBA" id="ARBA00023136"/>
    </source>
</evidence>